<keyword evidence="1" id="KW-1185">Reference proteome</keyword>
<evidence type="ECO:0000313" key="2">
    <source>
        <dbReference type="WBParaSite" id="nRc.2.0.1.t06736-RA"/>
    </source>
</evidence>
<name>A0A915HZQ3_ROMCU</name>
<accession>A0A915HZQ3</accession>
<dbReference type="AlphaFoldDB" id="A0A915HZQ3"/>
<protein>
    <submittedName>
        <fullName evidence="2">Uncharacterized protein</fullName>
    </submittedName>
</protein>
<organism evidence="1 2">
    <name type="scientific">Romanomermis culicivorax</name>
    <name type="common">Nematode worm</name>
    <dbReference type="NCBI Taxonomy" id="13658"/>
    <lineage>
        <taxon>Eukaryota</taxon>
        <taxon>Metazoa</taxon>
        <taxon>Ecdysozoa</taxon>
        <taxon>Nematoda</taxon>
        <taxon>Enoplea</taxon>
        <taxon>Dorylaimia</taxon>
        <taxon>Mermithida</taxon>
        <taxon>Mermithoidea</taxon>
        <taxon>Mermithidae</taxon>
        <taxon>Romanomermis</taxon>
    </lineage>
</organism>
<sequence length="154" mass="16398">MRRTASDALNLNGAVVVVDVMVQFGAGTSPSRFDRFVEQAAGATLAPGGNTGIRGVAGVRARAGWGIVGQSAPVQVAHGGAMGNGEHGAVILVFDPYKENQQKLSLKKHFKKKGLYVVQFCDAIDNSHDMQLALLNLAIYLLVFQLDIYQLSQG</sequence>
<proteinExistence type="predicted"/>
<evidence type="ECO:0000313" key="1">
    <source>
        <dbReference type="Proteomes" id="UP000887565"/>
    </source>
</evidence>
<dbReference type="Proteomes" id="UP000887565">
    <property type="component" value="Unplaced"/>
</dbReference>
<dbReference type="WBParaSite" id="nRc.2.0.1.t06736-RA">
    <property type="protein sequence ID" value="nRc.2.0.1.t06736-RA"/>
    <property type="gene ID" value="nRc.2.0.1.g06736"/>
</dbReference>
<reference evidence="2" key="1">
    <citation type="submission" date="2022-11" db="UniProtKB">
        <authorList>
            <consortium name="WormBaseParasite"/>
        </authorList>
    </citation>
    <scope>IDENTIFICATION</scope>
</reference>